<reference evidence="2 3" key="1">
    <citation type="journal article" date="2008" name="Proc. Natl. Acad. Sci. U.S.A.">
        <title>A korarchaeal genome reveals new insights into the evolution of the Archaea.</title>
        <authorList>
            <person name="Elkins J.G."/>
            <person name="Podar M."/>
            <person name="Graham D.E."/>
            <person name="Makarova K.S."/>
            <person name="Wolf Y."/>
            <person name="Randau L."/>
            <person name="Hedlund B.P."/>
            <person name="Brochier-Armanet C."/>
            <person name="Kunin V."/>
            <person name="Anderson I."/>
            <person name="Lapidus A."/>
            <person name="Goltsman E."/>
            <person name="Barry K."/>
            <person name="Koonin E.V."/>
            <person name="Hugenholtz P."/>
            <person name="Kyrpides N."/>
            <person name="Wanner G."/>
            <person name="Richardson P."/>
            <person name="Keller M."/>
            <person name="Stetter K.O."/>
        </authorList>
    </citation>
    <scope>NUCLEOTIDE SEQUENCE [LARGE SCALE GENOMIC DNA]</scope>
    <source>
        <strain evidence="3">OPF8</strain>
    </source>
</reference>
<dbReference type="InterPro" id="IPR038078">
    <property type="entry name" value="PhoU-like_sf"/>
</dbReference>
<protein>
    <submittedName>
        <fullName evidence="2">Phosphate uptake regulator, PhoU</fullName>
    </submittedName>
</protein>
<evidence type="ECO:0000259" key="1">
    <source>
        <dbReference type="Pfam" id="PF01895"/>
    </source>
</evidence>
<dbReference type="HOGENOM" id="CLU_078518_3_2_2"/>
<evidence type="ECO:0000313" key="3">
    <source>
        <dbReference type="Proteomes" id="UP000001686"/>
    </source>
</evidence>
<evidence type="ECO:0000313" key="2">
    <source>
        <dbReference type="EMBL" id="ACB07669.1"/>
    </source>
</evidence>
<accession>B1L5E0</accession>
<feature type="domain" description="PhoU" evidence="1">
    <location>
        <begin position="112"/>
        <end position="191"/>
    </location>
</feature>
<dbReference type="Pfam" id="PF01895">
    <property type="entry name" value="PhoU"/>
    <property type="match status" value="2"/>
</dbReference>
<sequence length="195" mass="22108">MFYEIAKSSELSLQLMRGCIDTFLGKRNPEETLKEIEKGAEILSFSHDQVRMKVSEILARFQPMGADLRKLISLLEISYGLLRLGRYTRNIAQTLVLFENLSDCDISRLIDTAEITENMVKEALKAVEEGNEELARKVIGMDDKVDNAYSSFLMGVIRGEEKRAVCAVANTLILRYLERIADHAVMIAEEVLRMS</sequence>
<keyword evidence="3" id="KW-1185">Reference proteome</keyword>
<dbReference type="STRING" id="374847.Kcr_0923"/>
<organism evidence="2 3">
    <name type="scientific">Korarchaeum cryptofilum (strain OPF8)</name>
    <dbReference type="NCBI Taxonomy" id="374847"/>
    <lineage>
        <taxon>Archaea</taxon>
        <taxon>Thermoproteota</taxon>
        <taxon>Candidatus Korarchaeia</taxon>
        <taxon>Candidatus Korarchaeales</taxon>
        <taxon>Candidatus Korarchaeaceae</taxon>
        <taxon>Candidatus Korarchaeum</taxon>
    </lineage>
</organism>
<dbReference type="SUPFAM" id="SSF109755">
    <property type="entry name" value="PhoU-like"/>
    <property type="match status" value="1"/>
</dbReference>
<dbReference type="InterPro" id="IPR026022">
    <property type="entry name" value="PhoU_dom"/>
</dbReference>
<dbReference type="Proteomes" id="UP000001686">
    <property type="component" value="Chromosome"/>
</dbReference>
<proteinExistence type="predicted"/>
<dbReference type="PhylomeDB" id="B1L5E0"/>
<dbReference type="eggNOG" id="arCOG00232">
    <property type="taxonomic scope" value="Archaea"/>
</dbReference>
<feature type="domain" description="PhoU" evidence="1">
    <location>
        <begin position="8"/>
        <end position="94"/>
    </location>
</feature>
<gene>
    <name evidence="2" type="ordered locus">Kcr_0923</name>
</gene>
<dbReference type="Gene3D" id="1.20.58.220">
    <property type="entry name" value="Phosphate transport system protein phou homolog 2, domain 2"/>
    <property type="match status" value="1"/>
</dbReference>
<name>B1L5E0_KORCO</name>
<dbReference type="GO" id="GO:0045936">
    <property type="term" value="P:negative regulation of phosphate metabolic process"/>
    <property type="evidence" value="ECO:0007669"/>
    <property type="project" value="InterPro"/>
</dbReference>
<dbReference type="EnsemblBacteria" id="ACB07669">
    <property type="protein sequence ID" value="ACB07669"/>
    <property type="gene ID" value="Kcr_0923"/>
</dbReference>
<dbReference type="InterPro" id="IPR028366">
    <property type="entry name" value="PhoU"/>
</dbReference>
<dbReference type="GO" id="GO:0030643">
    <property type="term" value="P:intracellular phosphate ion homeostasis"/>
    <property type="evidence" value="ECO:0007669"/>
    <property type="project" value="InterPro"/>
</dbReference>
<dbReference type="InParanoid" id="B1L5E0"/>
<dbReference type="KEGG" id="kcr:Kcr_0923"/>
<dbReference type="EMBL" id="CP000968">
    <property type="protein sequence ID" value="ACB07669.1"/>
    <property type="molecule type" value="Genomic_DNA"/>
</dbReference>
<dbReference type="PANTHER" id="PTHR42930:SF3">
    <property type="entry name" value="PHOSPHATE-SPECIFIC TRANSPORT SYSTEM ACCESSORY PROTEIN PHOU"/>
    <property type="match status" value="1"/>
</dbReference>
<dbReference type="PANTHER" id="PTHR42930">
    <property type="entry name" value="PHOSPHATE-SPECIFIC TRANSPORT SYSTEM ACCESSORY PROTEIN PHOU"/>
    <property type="match status" value="1"/>
</dbReference>
<dbReference type="AlphaFoldDB" id="B1L5E0"/>
<dbReference type="GO" id="GO:0005737">
    <property type="term" value="C:cytoplasm"/>
    <property type="evidence" value="ECO:0000318"/>
    <property type="project" value="GO_Central"/>
</dbReference>